<sequence>MSDIAFSMSLDNTDRLRFTSSSCQEDYKKGSISLAAFTIVIVTKVMYIVLITQILLLIAISFLLPKGIFKGQTAAVYTKTILYVIFLMTERNTARYNSRNPEQAIITISGRLAPADPDSLFKLPTYEEATVNSSSPQNTDEDHLDKPPPNKPPDYSP</sequence>
<gene>
    <name evidence="3" type="ORF">LSH36_491g01040</name>
</gene>
<name>A0AAD9J934_9ANNE</name>
<keyword evidence="2" id="KW-0812">Transmembrane</keyword>
<evidence type="ECO:0000313" key="4">
    <source>
        <dbReference type="Proteomes" id="UP001208570"/>
    </source>
</evidence>
<dbReference type="EMBL" id="JAODUP010000491">
    <property type="protein sequence ID" value="KAK2148559.1"/>
    <property type="molecule type" value="Genomic_DNA"/>
</dbReference>
<proteinExistence type="predicted"/>
<evidence type="ECO:0000256" key="2">
    <source>
        <dbReference type="SAM" id="Phobius"/>
    </source>
</evidence>
<organism evidence="3 4">
    <name type="scientific">Paralvinella palmiformis</name>
    <dbReference type="NCBI Taxonomy" id="53620"/>
    <lineage>
        <taxon>Eukaryota</taxon>
        <taxon>Metazoa</taxon>
        <taxon>Spiralia</taxon>
        <taxon>Lophotrochozoa</taxon>
        <taxon>Annelida</taxon>
        <taxon>Polychaeta</taxon>
        <taxon>Sedentaria</taxon>
        <taxon>Canalipalpata</taxon>
        <taxon>Terebellida</taxon>
        <taxon>Terebelliformia</taxon>
        <taxon>Alvinellidae</taxon>
        <taxon>Paralvinella</taxon>
    </lineage>
</organism>
<comment type="caution">
    <text evidence="3">The sequence shown here is derived from an EMBL/GenBank/DDBJ whole genome shotgun (WGS) entry which is preliminary data.</text>
</comment>
<reference evidence="3" key="1">
    <citation type="journal article" date="2023" name="Mol. Biol. Evol.">
        <title>Third-Generation Sequencing Reveals the Adaptive Role of the Epigenome in Three Deep-Sea Polychaetes.</title>
        <authorList>
            <person name="Perez M."/>
            <person name="Aroh O."/>
            <person name="Sun Y."/>
            <person name="Lan Y."/>
            <person name="Juniper S.K."/>
            <person name="Young C.R."/>
            <person name="Angers B."/>
            <person name="Qian P.Y."/>
        </authorList>
    </citation>
    <scope>NUCLEOTIDE SEQUENCE</scope>
    <source>
        <strain evidence="3">P08H-3</strain>
    </source>
</reference>
<protein>
    <submittedName>
        <fullName evidence="3">Uncharacterized protein</fullName>
    </submittedName>
</protein>
<keyword evidence="4" id="KW-1185">Reference proteome</keyword>
<dbReference type="AlphaFoldDB" id="A0AAD9J934"/>
<evidence type="ECO:0000256" key="1">
    <source>
        <dbReference type="SAM" id="MobiDB-lite"/>
    </source>
</evidence>
<dbReference type="Proteomes" id="UP001208570">
    <property type="component" value="Unassembled WGS sequence"/>
</dbReference>
<evidence type="ECO:0000313" key="3">
    <source>
        <dbReference type="EMBL" id="KAK2148559.1"/>
    </source>
</evidence>
<feature type="region of interest" description="Disordered" evidence="1">
    <location>
        <begin position="128"/>
        <end position="157"/>
    </location>
</feature>
<accession>A0AAD9J934</accession>
<feature type="transmembrane region" description="Helical" evidence="2">
    <location>
        <begin position="34"/>
        <end position="63"/>
    </location>
</feature>
<keyword evidence="2" id="KW-0472">Membrane</keyword>
<feature type="transmembrane region" description="Helical" evidence="2">
    <location>
        <begin position="69"/>
        <end position="89"/>
    </location>
</feature>
<keyword evidence="2" id="KW-1133">Transmembrane helix</keyword>